<organism evidence="1 2">
    <name type="scientific">Georgfuchsia toluolica</name>
    <dbReference type="NCBI Taxonomy" id="424218"/>
    <lineage>
        <taxon>Bacteria</taxon>
        <taxon>Pseudomonadati</taxon>
        <taxon>Pseudomonadota</taxon>
        <taxon>Betaproteobacteria</taxon>
        <taxon>Nitrosomonadales</taxon>
        <taxon>Sterolibacteriaceae</taxon>
        <taxon>Georgfuchsia</taxon>
    </lineage>
</organism>
<dbReference type="EMBL" id="CAJQUM010000001">
    <property type="protein sequence ID" value="CAG4882935.1"/>
    <property type="molecule type" value="Genomic_DNA"/>
</dbReference>
<evidence type="ECO:0000313" key="2">
    <source>
        <dbReference type="Proteomes" id="UP000742786"/>
    </source>
</evidence>
<evidence type="ECO:0000313" key="1">
    <source>
        <dbReference type="EMBL" id="CAG4882935.1"/>
    </source>
</evidence>
<gene>
    <name evidence="1" type="ORF">GTOL_10817</name>
</gene>
<dbReference type="Proteomes" id="UP000742786">
    <property type="component" value="Unassembled WGS sequence"/>
</dbReference>
<protein>
    <submittedName>
        <fullName evidence="1">Type II secretion system protein</fullName>
    </submittedName>
</protein>
<sequence>MAKMARLTAVGDASQRGVAFIALLIVIAAMGAVLAATSTIWHQVQQRSKESELLFVGMQYRRAIEQYYERSPGIKAYPMTLEALLRDERLPNTRRYLRRPYRDPLTNSYQWGLVPALGGGIMGVYSLAEGRPFKRANFPAELGWSGGTPSYADWKFAYVPPVRAAGP</sequence>
<dbReference type="SUPFAM" id="SSF54523">
    <property type="entry name" value="Pili subunits"/>
    <property type="match status" value="1"/>
</dbReference>
<reference evidence="1" key="1">
    <citation type="submission" date="2021-04" db="EMBL/GenBank/DDBJ databases">
        <authorList>
            <person name="Hornung B."/>
        </authorList>
    </citation>
    <scope>NUCLEOTIDE SEQUENCE</scope>
    <source>
        <strain evidence="1">G5G6</strain>
    </source>
</reference>
<accession>A0A916J1M6</accession>
<dbReference type="RefSeq" id="WP_220634951.1">
    <property type="nucleotide sequence ID" value="NZ_CAJQUM010000001.1"/>
</dbReference>
<keyword evidence="2" id="KW-1185">Reference proteome</keyword>
<comment type="caution">
    <text evidence="1">The sequence shown here is derived from an EMBL/GenBank/DDBJ whole genome shotgun (WGS) entry which is preliminary data.</text>
</comment>
<name>A0A916J1M6_9PROT</name>
<proteinExistence type="predicted"/>
<dbReference type="AlphaFoldDB" id="A0A916J1M6"/>
<dbReference type="InterPro" id="IPR045584">
    <property type="entry name" value="Pilin-like"/>
</dbReference>